<accession>A0A561B8F2</accession>
<protein>
    <submittedName>
        <fullName evidence="1">Uncharacterized protein</fullName>
    </submittedName>
</protein>
<name>A0A561B8F2_9ACTN</name>
<evidence type="ECO:0000313" key="1">
    <source>
        <dbReference type="EMBL" id="TWD75234.1"/>
    </source>
</evidence>
<proteinExistence type="predicted"/>
<dbReference type="RefSeq" id="WP_238335269.1">
    <property type="nucleotide sequence ID" value="NZ_VIVK01000002.1"/>
</dbReference>
<evidence type="ECO:0000313" key="2">
    <source>
        <dbReference type="Proteomes" id="UP000318380"/>
    </source>
</evidence>
<organism evidence="1 2">
    <name type="scientific">Kribbella amoyensis</name>
    <dbReference type="NCBI Taxonomy" id="996641"/>
    <lineage>
        <taxon>Bacteria</taxon>
        <taxon>Bacillati</taxon>
        <taxon>Actinomycetota</taxon>
        <taxon>Actinomycetes</taxon>
        <taxon>Propionibacteriales</taxon>
        <taxon>Kribbellaceae</taxon>
        <taxon>Kribbella</taxon>
    </lineage>
</organism>
<sequence>MTFEDVAAAIDALAEQPRIGTSKVVAVGHFELIDPGHEAWKTCRQQTLTMLGS</sequence>
<comment type="caution">
    <text evidence="1">The sequence shown here is derived from an EMBL/GenBank/DDBJ whole genome shotgun (WGS) entry which is preliminary data.</text>
</comment>
<dbReference type="EMBL" id="VIVK01000002">
    <property type="protein sequence ID" value="TWD75234.1"/>
    <property type="molecule type" value="Genomic_DNA"/>
</dbReference>
<reference evidence="1 2" key="1">
    <citation type="submission" date="2019-06" db="EMBL/GenBank/DDBJ databases">
        <title>Sequencing the genomes of 1000 actinobacteria strains.</title>
        <authorList>
            <person name="Klenk H.-P."/>
        </authorList>
    </citation>
    <scope>NUCLEOTIDE SEQUENCE [LARGE SCALE GENOMIC DNA]</scope>
    <source>
        <strain evidence="1 2">DSM 24683</strain>
    </source>
</reference>
<dbReference type="Proteomes" id="UP000318380">
    <property type="component" value="Unassembled WGS sequence"/>
</dbReference>
<gene>
    <name evidence="1" type="ORF">FB561_6672</name>
</gene>
<dbReference type="AlphaFoldDB" id="A0A561B8F2"/>
<keyword evidence="2" id="KW-1185">Reference proteome</keyword>